<dbReference type="Proteomes" id="UP000499080">
    <property type="component" value="Unassembled WGS sequence"/>
</dbReference>
<evidence type="ECO:0000313" key="3">
    <source>
        <dbReference type="Proteomes" id="UP000499080"/>
    </source>
</evidence>
<evidence type="ECO:0000256" key="1">
    <source>
        <dbReference type="SAM" id="MobiDB-lite"/>
    </source>
</evidence>
<dbReference type="AlphaFoldDB" id="A0A4Y2UR34"/>
<protein>
    <submittedName>
        <fullName evidence="2">Uncharacterized protein</fullName>
    </submittedName>
</protein>
<feature type="compositionally biased region" description="Polar residues" evidence="1">
    <location>
        <begin position="82"/>
        <end position="98"/>
    </location>
</feature>
<proteinExistence type="predicted"/>
<gene>
    <name evidence="2" type="ORF">AVEN_263794_1</name>
</gene>
<comment type="caution">
    <text evidence="2">The sequence shown here is derived from an EMBL/GenBank/DDBJ whole genome shotgun (WGS) entry which is preliminary data.</text>
</comment>
<accession>A0A4Y2UR34</accession>
<organism evidence="2 3">
    <name type="scientific">Araneus ventricosus</name>
    <name type="common">Orbweaver spider</name>
    <name type="synonym">Epeira ventricosa</name>
    <dbReference type="NCBI Taxonomy" id="182803"/>
    <lineage>
        <taxon>Eukaryota</taxon>
        <taxon>Metazoa</taxon>
        <taxon>Ecdysozoa</taxon>
        <taxon>Arthropoda</taxon>
        <taxon>Chelicerata</taxon>
        <taxon>Arachnida</taxon>
        <taxon>Araneae</taxon>
        <taxon>Araneomorphae</taxon>
        <taxon>Entelegynae</taxon>
        <taxon>Araneoidea</taxon>
        <taxon>Araneidae</taxon>
        <taxon>Araneus</taxon>
    </lineage>
</organism>
<name>A0A4Y2UR34_ARAVE</name>
<reference evidence="2 3" key="1">
    <citation type="journal article" date="2019" name="Sci. Rep.">
        <title>Orb-weaving spider Araneus ventricosus genome elucidates the spidroin gene catalogue.</title>
        <authorList>
            <person name="Kono N."/>
            <person name="Nakamura H."/>
            <person name="Ohtoshi R."/>
            <person name="Moran D.A.P."/>
            <person name="Shinohara A."/>
            <person name="Yoshida Y."/>
            <person name="Fujiwara M."/>
            <person name="Mori M."/>
            <person name="Tomita M."/>
            <person name="Arakawa K."/>
        </authorList>
    </citation>
    <scope>NUCLEOTIDE SEQUENCE [LARGE SCALE GENOMIC DNA]</scope>
</reference>
<feature type="region of interest" description="Disordered" evidence="1">
    <location>
        <begin position="76"/>
        <end position="98"/>
    </location>
</feature>
<evidence type="ECO:0000313" key="2">
    <source>
        <dbReference type="EMBL" id="GBO14017.1"/>
    </source>
</evidence>
<dbReference type="EMBL" id="BGPR01038217">
    <property type="protein sequence ID" value="GBO14017.1"/>
    <property type="molecule type" value="Genomic_DNA"/>
</dbReference>
<keyword evidence="3" id="KW-1185">Reference proteome</keyword>
<sequence length="123" mass="13865">MALHMDFATKFMNKVAASSDHGCNDQSVTIAWNVSPVSKHIKIPPVLVIDNSLIMIDFDEMTPQCMRIMTMKRGQKRYHQISPRNSASLSSNQPKKSLQAFRQISRNAASLSLNQLKELTSLF</sequence>